<accession>A0A1W7D0K9</accession>
<keyword evidence="2" id="KW-0560">Oxidoreductase</keyword>
<comment type="similarity">
    <text evidence="1 3">Belongs to the short-chain dehydrogenases/reductases (SDR) family.</text>
</comment>
<dbReference type="Proteomes" id="UP000194218">
    <property type="component" value="Chromosome"/>
</dbReference>
<dbReference type="PRINTS" id="PR00081">
    <property type="entry name" value="GDHRDH"/>
</dbReference>
<dbReference type="AlphaFoldDB" id="A0A1W7D0K9"/>
<organism evidence="4 5">
    <name type="scientific">Streptomyces marincola</name>
    <dbReference type="NCBI Taxonomy" id="2878388"/>
    <lineage>
        <taxon>Bacteria</taxon>
        <taxon>Bacillati</taxon>
        <taxon>Actinomycetota</taxon>
        <taxon>Actinomycetes</taxon>
        <taxon>Kitasatosporales</taxon>
        <taxon>Streptomycetaceae</taxon>
        <taxon>Streptomyces</taxon>
    </lineage>
</organism>
<evidence type="ECO:0000256" key="3">
    <source>
        <dbReference type="RuleBase" id="RU000363"/>
    </source>
</evidence>
<dbReference type="SUPFAM" id="SSF51735">
    <property type="entry name" value="NAD(P)-binding Rossmann-fold domains"/>
    <property type="match status" value="1"/>
</dbReference>
<dbReference type="CDD" id="cd05233">
    <property type="entry name" value="SDR_c"/>
    <property type="match status" value="1"/>
</dbReference>
<dbReference type="PRINTS" id="PR00080">
    <property type="entry name" value="SDRFAMILY"/>
</dbReference>
<name>A0A1W7D0K9_9ACTN</name>
<evidence type="ECO:0000256" key="2">
    <source>
        <dbReference type="ARBA" id="ARBA00023002"/>
    </source>
</evidence>
<dbReference type="GO" id="GO:0016491">
    <property type="term" value="F:oxidoreductase activity"/>
    <property type="evidence" value="ECO:0007669"/>
    <property type="project" value="UniProtKB-KW"/>
</dbReference>
<dbReference type="InterPro" id="IPR002347">
    <property type="entry name" value="SDR_fam"/>
</dbReference>
<gene>
    <name evidence="4" type="ORF">CAG99_18430</name>
</gene>
<dbReference type="OrthoDB" id="8959163at2"/>
<dbReference type="InterPro" id="IPR051122">
    <property type="entry name" value="SDR_DHRS6-like"/>
</dbReference>
<proteinExistence type="inferred from homology"/>
<reference evidence="4 5" key="1">
    <citation type="submission" date="2017-05" db="EMBL/GenBank/DDBJ databases">
        <title>Complete genome sequence of Streptomyces sp. SCSIO 03032 revealed the diverse biosynthetic pathways for its bioactive secondary metabolites.</title>
        <authorList>
            <person name="Ma L."/>
            <person name="Zhu Y."/>
            <person name="Zhang W."/>
            <person name="Zhang G."/>
            <person name="Tian X."/>
            <person name="Zhang S."/>
            <person name="Zhang C."/>
        </authorList>
    </citation>
    <scope>NUCLEOTIDE SEQUENCE [LARGE SCALE GENOMIC DNA]</scope>
    <source>
        <strain evidence="4 5">SCSIO 03032</strain>
    </source>
</reference>
<dbReference type="Pfam" id="PF00106">
    <property type="entry name" value="adh_short"/>
    <property type="match status" value="1"/>
</dbReference>
<dbReference type="EMBL" id="CP021121">
    <property type="protein sequence ID" value="ARQ70556.1"/>
    <property type="molecule type" value="Genomic_DNA"/>
</dbReference>
<evidence type="ECO:0000313" key="4">
    <source>
        <dbReference type="EMBL" id="ARQ70556.1"/>
    </source>
</evidence>
<keyword evidence="5" id="KW-1185">Reference proteome</keyword>
<dbReference type="KEGG" id="smao:CAG99_18430"/>
<dbReference type="RefSeq" id="WP_086160405.1">
    <property type="nucleotide sequence ID" value="NZ_CP021121.1"/>
</dbReference>
<sequence>MPIGNVLITGGSTGIGRACVERFAREPGTTVWFTYRRGRDRAEALMAALAEEGHEDVAAFPLDQGDWDSHQRLLDLLPGPVDVLVNNAAVGSKTVDHYTEGPAHARASAFFQINAVGPLWLIEQLLPGMRERGRGKIINVASVGGGIGQFPGFHPADGMSKAALAYLTRHLAADLVHSPVHVFALCPGAVETEMFEASTLRPLGPERRAAFTASLPGGRLIRPEEIAELARWLAGEHSAPLHGAVIDASMGLGVHPGLLTARADGTADTTPEPTL</sequence>
<protein>
    <submittedName>
        <fullName evidence="4">Oxidoreductase</fullName>
    </submittedName>
</protein>
<evidence type="ECO:0000313" key="5">
    <source>
        <dbReference type="Proteomes" id="UP000194218"/>
    </source>
</evidence>
<dbReference type="PANTHER" id="PTHR43477:SF1">
    <property type="entry name" value="DIHYDROANTICAPSIN 7-DEHYDROGENASE"/>
    <property type="match status" value="1"/>
</dbReference>
<dbReference type="InterPro" id="IPR036291">
    <property type="entry name" value="NAD(P)-bd_dom_sf"/>
</dbReference>
<evidence type="ECO:0000256" key="1">
    <source>
        <dbReference type="ARBA" id="ARBA00006484"/>
    </source>
</evidence>
<dbReference type="PANTHER" id="PTHR43477">
    <property type="entry name" value="DIHYDROANTICAPSIN 7-DEHYDROGENASE"/>
    <property type="match status" value="1"/>
</dbReference>
<dbReference type="Gene3D" id="3.40.50.720">
    <property type="entry name" value="NAD(P)-binding Rossmann-like Domain"/>
    <property type="match status" value="1"/>
</dbReference>